<evidence type="ECO:0000256" key="5">
    <source>
        <dbReference type="ARBA" id="ARBA00022705"/>
    </source>
</evidence>
<sequence length="1433" mass="167766">MYLIVDTETTGLPRSYNCPITNIENWPRIVQISWQNHNVIGDLIEFKNFIIKPDNYDIPFNAFKIHGITNEKAEKYGFDLSSVLHEFQKSLDQSQCLIGHNLNFDIKVIECEFFRKKIPISFKKKKILDTKEISISYCKLPGIGKRFKWPTLTELYQKLFEEKIPNLHNAENDVKATARSFLELLRIGIISHQEIGIKEDVLLNFRKRYNKKISSSMVSFQEKIFPFLEKLEKKEKIFFKKNDITLNEELKKKKYSHIHNHTYFSILHSTIDIKSLVKRAILWNMPAVGITDYGNMMGAFHFLNTIHSINKKYYPEKSIKGIVGCEVFISDNYLQKKFTKEEPDKRYQQVFLSKNKKGYHNLTKLCSLGFTEGLYAGIPRIGKKLIEKYKENLIALTGDLNAEIPYTILNYGERKAEKIFLWWKDLFGEDFYIELFRHGLEEENYVNNILLKFSKKYHVKYIIQNNTFYLDKKEANAHDILLCIKNGEKQLTPIGKGREYRFGFPNHEFYFKSTEEMKKIFFDIPESFDFLEELVNKIESYHLFNKILLPKFQIPKFFEDPIDKIDGGNRGENRFLKKITFDGAKKRYKNITKKIEERILFELKTIEKIGYPGYFLIVHNFISQARKMNISVGPGRGSVAGSIVAYCIEITNIDPIKYNLLFERFLNPDRISLPDIDIDFDDKGREKIIEWVVQKYGKNQVSQIITYATMGGKSSIRDTGRVLNLPLKETDRMAKMVPNMYSLNAILYDKNILEKIINKEEKSNTKKLIEIYQNQSTLEGKVLRQAEILEGTIRSTGVHACGIIISPYNIQEYIPVSVSKESDLLLTQFDNHVVGYVGLLKMDFLGLKTLTIIKDAIKLIQRTHENIIFTEKTFPPLEDEKTYHLFQKGKTVAVFQYESTGMQKYLRQLKPDKFDDLIAMTALYRPGPLQYIPNFILRKHGKEAITYDLPEMEEYLKETYGITIYQEQVMLIAQKIANFTKGEADVLRIAMGKKQKEKLNKMKNLFLNQAMKKGYPKNILKKIWKDWEYFSCYAFNKSHATCYAYIAFQTAYLKAHFPCEYMASVLSNNMYNIKQLTFLIEECKRMNISVITPDINESNSFFKVTDSNCIRFGLAGIKGVGKNAVKILLQERKKNGPYTSVFNLVKRVDLRVVNKKTLESLILSGALDSFHIDREQYFHVGSDDQLNTLEKIIRFESKLRKTKNKEEKPIITKCDLWNNTYKLSKEKEVLGVYTSAHPLDDFCYEIKYFTNISLEKLKNKESFLTGKKMYVCGVLSQIEKKIYIKNGIKYGIFLLEDYNSSKEFRIYGQQYLKYEPILIQNNLLYLCFSIDQSKYKKYKINILHIEKLQNVLKKLVHKLIIKININNLNSVFINSIEKLFSQQQIGDKKLNIILYDKVDQVFFYFESIKYEININSSFLKKLEEIKGLDFCLN</sequence>
<evidence type="ECO:0000313" key="11">
    <source>
        <dbReference type="Proteomes" id="UP000263619"/>
    </source>
</evidence>
<evidence type="ECO:0000256" key="7">
    <source>
        <dbReference type="ARBA" id="ARBA00049244"/>
    </source>
</evidence>
<dbReference type="GO" id="GO:0008408">
    <property type="term" value="F:3'-5' exonuclease activity"/>
    <property type="evidence" value="ECO:0007669"/>
    <property type="project" value="InterPro"/>
</dbReference>
<dbReference type="InterPro" id="IPR012337">
    <property type="entry name" value="RNaseH-like_sf"/>
</dbReference>
<comment type="catalytic activity">
    <reaction evidence="7">
        <text>DNA(n) + a 2'-deoxyribonucleoside 5'-triphosphate = DNA(n+1) + diphosphate</text>
        <dbReference type="Rhea" id="RHEA:22508"/>
        <dbReference type="Rhea" id="RHEA-COMP:17339"/>
        <dbReference type="Rhea" id="RHEA-COMP:17340"/>
        <dbReference type="ChEBI" id="CHEBI:33019"/>
        <dbReference type="ChEBI" id="CHEBI:61560"/>
        <dbReference type="ChEBI" id="CHEBI:173112"/>
        <dbReference type="EC" id="2.7.7.7"/>
    </reaction>
</comment>
<dbReference type="Pfam" id="PF17657">
    <property type="entry name" value="DNA_pol3_finger"/>
    <property type="match status" value="1"/>
</dbReference>
<keyword evidence="3" id="KW-0808">Transferase</keyword>
<dbReference type="SUPFAM" id="SSF53098">
    <property type="entry name" value="Ribonuclease H-like"/>
    <property type="match status" value="1"/>
</dbReference>
<evidence type="ECO:0000259" key="8">
    <source>
        <dbReference type="SMART" id="SM00479"/>
    </source>
</evidence>
<dbReference type="GO" id="GO:0003676">
    <property type="term" value="F:nucleic acid binding"/>
    <property type="evidence" value="ECO:0007669"/>
    <property type="project" value="InterPro"/>
</dbReference>
<dbReference type="Proteomes" id="UP000263619">
    <property type="component" value="Chromosome"/>
</dbReference>
<feature type="domain" description="Exonuclease" evidence="8">
    <location>
        <begin position="1"/>
        <end position="190"/>
    </location>
</feature>
<evidence type="ECO:0000256" key="4">
    <source>
        <dbReference type="ARBA" id="ARBA00022695"/>
    </source>
</evidence>
<dbReference type="InterPro" id="IPR004013">
    <property type="entry name" value="PHP_dom"/>
</dbReference>
<evidence type="ECO:0000259" key="9">
    <source>
        <dbReference type="SMART" id="SM00481"/>
    </source>
</evidence>
<feature type="domain" description="Polymerase/histidinol phosphatase N-terminal" evidence="9">
    <location>
        <begin position="256"/>
        <end position="331"/>
    </location>
</feature>
<dbReference type="EMBL" id="AP014608">
    <property type="protein sequence ID" value="BBA17261.1"/>
    <property type="molecule type" value="Genomic_DNA"/>
</dbReference>
<dbReference type="Pfam" id="PF02811">
    <property type="entry name" value="PHP"/>
    <property type="match status" value="1"/>
</dbReference>
<keyword evidence="6" id="KW-0239">DNA-directed DNA polymerase</keyword>
<dbReference type="InterPro" id="IPR011708">
    <property type="entry name" value="DNA_pol3_alpha_NTPase_dom"/>
</dbReference>
<dbReference type="NCBIfam" id="NF004226">
    <property type="entry name" value="PRK05673.1"/>
    <property type="match status" value="1"/>
</dbReference>
<dbReference type="Gene3D" id="1.10.150.870">
    <property type="match status" value="1"/>
</dbReference>
<dbReference type="Pfam" id="PF07733">
    <property type="entry name" value="DNA_pol3_alpha"/>
    <property type="match status" value="1"/>
</dbReference>
<dbReference type="GO" id="GO:0003887">
    <property type="term" value="F:DNA-directed DNA polymerase activity"/>
    <property type="evidence" value="ECO:0007669"/>
    <property type="project" value="UniProtKB-KW"/>
</dbReference>
<evidence type="ECO:0000256" key="2">
    <source>
        <dbReference type="ARBA" id="ARBA00019114"/>
    </source>
</evidence>
<keyword evidence="4" id="KW-0548">Nucleotidyltransferase</keyword>
<dbReference type="InterPro" id="IPR036397">
    <property type="entry name" value="RNaseH_sf"/>
</dbReference>
<dbReference type="InterPro" id="IPR029460">
    <property type="entry name" value="DNAPol_HHH"/>
</dbReference>
<evidence type="ECO:0000256" key="6">
    <source>
        <dbReference type="ARBA" id="ARBA00022932"/>
    </source>
</evidence>
<dbReference type="InterPro" id="IPR004805">
    <property type="entry name" value="DnaE2/DnaE/PolC"/>
</dbReference>
<gene>
    <name evidence="10" type="primary">dnaE</name>
    <name evidence="10" type="ORF">STAT_333</name>
</gene>
<dbReference type="Pfam" id="PF00929">
    <property type="entry name" value="RNase_T"/>
    <property type="match status" value="1"/>
</dbReference>
<evidence type="ECO:0000256" key="3">
    <source>
        <dbReference type="ARBA" id="ARBA00022679"/>
    </source>
</evidence>
<dbReference type="RefSeq" id="WP_119305526.1">
    <property type="nucleotide sequence ID" value="NZ_AP014608.1"/>
</dbReference>
<dbReference type="GO" id="GO:0006260">
    <property type="term" value="P:DNA replication"/>
    <property type="evidence" value="ECO:0007669"/>
    <property type="project" value="UniProtKB-KW"/>
</dbReference>
<keyword evidence="11" id="KW-1185">Reference proteome</keyword>
<name>A0A224AJE3_9FLAO</name>
<dbReference type="PANTHER" id="PTHR32294:SF0">
    <property type="entry name" value="DNA POLYMERASE III SUBUNIT ALPHA"/>
    <property type="match status" value="1"/>
</dbReference>
<dbReference type="InterPro" id="IPR040982">
    <property type="entry name" value="DNA_pol3_finger"/>
</dbReference>
<dbReference type="PANTHER" id="PTHR32294">
    <property type="entry name" value="DNA POLYMERASE III SUBUNIT ALPHA"/>
    <property type="match status" value="1"/>
</dbReference>
<dbReference type="EC" id="2.7.7.7" evidence="1"/>
<dbReference type="InterPro" id="IPR013520">
    <property type="entry name" value="Ribonucl_H"/>
</dbReference>
<dbReference type="Pfam" id="PF14579">
    <property type="entry name" value="HHH_6"/>
    <property type="match status" value="1"/>
</dbReference>
<accession>A0A224AJE3</accession>
<dbReference type="OrthoDB" id="9803237at2"/>
<dbReference type="Gene3D" id="3.20.20.140">
    <property type="entry name" value="Metal-dependent hydrolases"/>
    <property type="match status" value="1"/>
</dbReference>
<evidence type="ECO:0000256" key="1">
    <source>
        <dbReference type="ARBA" id="ARBA00012417"/>
    </source>
</evidence>
<organism evidence="10 11">
    <name type="scientific">Blattabacterium cuenoti STAT</name>
    <dbReference type="NCBI Taxonomy" id="1457030"/>
    <lineage>
        <taxon>Bacteria</taxon>
        <taxon>Pseudomonadati</taxon>
        <taxon>Bacteroidota</taxon>
        <taxon>Flavobacteriia</taxon>
        <taxon>Flavobacteriales</taxon>
        <taxon>Blattabacteriaceae</taxon>
        <taxon>Blattabacterium</taxon>
    </lineage>
</organism>
<reference evidence="10 11" key="1">
    <citation type="submission" date="2014-06" db="EMBL/GenBank/DDBJ databases">
        <title>Genome sequence of the intracellular symbiont Blattabacterium cuenoti, strain STAT from the wood feeding cockroach Salganea taiwanensis taiwanensis.</title>
        <authorList>
            <person name="Kinjo Y."/>
            <person name="Ohkuma M."/>
            <person name="Tokuda G."/>
        </authorList>
    </citation>
    <scope>NUCLEOTIDE SEQUENCE [LARGE SCALE GENOMIC DNA]</scope>
    <source>
        <strain evidence="10 11">STAT</strain>
    </source>
</reference>
<proteinExistence type="predicted"/>
<dbReference type="NCBIfam" id="TIGR00594">
    <property type="entry name" value="polc"/>
    <property type="match status" value="1"/>
</dbReference>
<dbReference type="InterPro" id="IPR003141">
    <property type="entry name" value="Pol/His_phosphatase_N"/>
</dbReference>
<keyword evidence="5" id="KW-0235">DNA replication</keyword>
<dbReference type="Gene3D" id="3.30.420.10">
    <property type="entry name" value="Ribonuclease H-like superfamily/Ribonuclease H"/>
    <property type="match status" value="1"/>
</dbReference>
<dbReference type="SMART" id="SM00479">
    <property type="entry name" value="EXOIII"/>
    <property type="match status" value="1"/>
</dbReference>
<dbReference type="InterPro" id="IPR041931">
    <property type="entry name" value="DNA_pol3_alpha_thumb_dom"/>
</dbReference>
<dbReference type="Gene3D" id="1.10.10.1600">
    <property type="entry name" value="Bacterial DNA polymerase III alpha subunit, thumb domain"/>
    <property type="match status" value="1"/>
</dbReference>
<dbReference type="SMART" id="SM00481">
    <property type="entry name" value="POLIIIAc"/>
    <property type="match status" value="1"/>
</dbReference>
<dbReference type="CDD" id="cd06127">
    <property type="entry name" value="DEDDh"/>
    <property type="match status" value="1"/>
</dbReference>
<evidence type="ECO:0000313" key="10">
    <source>
        <dbReference type="EMBL" id="BBA17261.1"/>
    </source>
</evidence>
<protein>
    <recommendedName>
        <fullName evidence="2">DNA polymerase III subunit alpha</fullName>
        <ecNumber evidence="1">2.7.7.7</ecNumber>
    </recommendedName>
</protein>